<proteinExistence type="predicted"/>
<feature type="region of interest" description="Disordered" evidence="1">
    <location>
        <begin position="146"/>
        <end position="171"/>
    </location>
</feature>
<evidence type="ECO:0000256" key="1">
    <source>
        <dbReference type="SAM" id="MobiDB-lite"/>
    </source>
</evidence>
<keyword evidence="4" id="KW-1185">Reference proteome</keyword>
<evidence type="ECO:0000259" key="2">
    <source>
        <dbReference type="Pfam" id="PF10354"/>
    </source>
</evidence>
<feature type="compositionally biased region" description="Polar residues" evidence="1">
    <location>
        <begin position="48"/>
        <end position="58"/>
    </location>
</feature>
<evidence type="ECO:0000313" key="4">
    <source>
        <dbReference type="Proteomes" id="UP000886653"/>
    </source>
</evidence>
<protein>
    <recommendedName>
        <fullName evidence="2">25S rRNA (uridine-N(3))-methyltransferase BMT5-like domain-containing protein</fullName>
    </recommendedName>
</protein>
<dbReference type="AlphaFoldDB" id="A0A9P6NSN2"/>
<reference evidence="3" key="1">
    <citation type="submission" date="2013-11" db="EMBL/GenBank/DDBJ databases">
        <title>Genome sequence of the fusiform rust pathogen reveals effectors for host alternation and coevolution with pine.</title>
        <authorList>
            <consortium name="DOE Joint Genome Institute"/>
            <person name="Smith K."/>
            <person name="Pendleton A."/>
            <person name="Kubisiak T."/>
            <person name="Anderson C."/>
            <person name="Salamov A."/>
            <person name="Aerts A."/>
            <person name="Riley R."/>
            <person name="Clum A."/>
            <person name="Lindquist E."/>
            <person name="Ence D."/>
            <person name="Campbell M."/>
            <person name="Kronenberg Z."/>
            <person name="Feau N."/>
            <person name="Dhillon B."/>
            <person name="Hamelin R."/>
            <person name="Burleigh J."/>
            <person name="Smith J."/>
            <person name="Yandell M."/>
            <person name="Nelson C."/>
            <person name="Grigoriev I."/>
            <person name="Davis J."/>
        </authorList>
    </citation>
    <scope>NUCLEOTIDE SEQUENCE</scope>
    <source>
        <strain evidence="3">G11</strain>
    </source>
</reference>
<feature type="region of interest" description="Disordered" evidence="1">
    <location>
        <begin position="1"/>
        <end position="122"/>
    </location>
</feature>
<feature type="compositionally biased region" description="Basic and acidic residues" evidence="1">
    <location>
        <begin position="7"/>
        <end position="33"/>
    </location>
</feature>
<dbReference type="EMBL" id="MU167227">
    <property type="protein sequence ID" value="KAG0149538.1"/>
    <property type="molecule type" value="Genomic_DNA"/>
</dbReference>
<accession>A0A9P6NSN2</accession>
<organism evidence="3 4">
    <name type="scientific">Cronartium quercuum f. sp. fusiforme G11</name>
    <dbReference type="NCBI Taxonomy" id="708437"/>
    <lineage>
        <taxon>Eukaryota</taxon>
        <taxon>Fungi</taxon>
        <taxon>Dikarya</taxon>
        <taxon>Basidiomycota</taxon>
        <taxon>Pucciniomycotina</taxon>
        <taxon>Pucciniomycetes</taxon>
        <taxon>Pucciniales</taxon>
        <taxon>Coleosporiaceae</taxon>
        <taxon>Cronartium</taxon>
    </lineage>
</organism>
<sequence>MFYHPKICNEDASAKRKDQQTPSDNDHLLHEPENSPTIRSESKLAPKTKNTPATTSPSHKPPKLKAQSPSSSALHQTMCQDSAEKRSKPDAKKMAEAQPLIAKKAQSSPNPSNTKGQSPSIKDAVLKTSAKERIVTLQAKVATPLPSFSKQPSLDHDSEEVEEHVSGEGTTRRPKCNFSFAASLVLYHSHPGHLLTATTNDSEETISQKYPDAAEFIKALKAQKVNVLFELDA</sequence>
<dbReference type="Proteomes" id="UP000886653">
    <property type="component" value="Unassembled WGS sequence"/>
</dbReference>
<dbReference type="GO" id="GO:0070475">
    <property type="term" value="P:rRNA base methylation"/>
    <property type="evidence" value="ECO:0007669"/>
    <property type="project" value="InterPro"/>
</dbReference>
<evidence type="ECO:0000313" key="3">
    <source>
        <dbReference type="EMBL" id="KAG0149538.1"/>
    </source>
</evidence>
<comment type="caution">
    <text evidence="3">The sequence shown here is derived from an EMBL/GenBank/DDBJ whole genome shotgun (WGS) entry which is preliminary data.</text>
</comment>
<dbReference type="InterPro" id="IPR019446">
    <property type="entry name" value="BMT5-like"/>
</dbReference>
<feature type="domain" description="25S rRNA (uridine-N(3))-methyltransferase BMT5-like" evidence="2">
    <location>
        <begin position="177"/>
        <end position="233"/>
    </location>
</feature>
<gene>
    <name evidence="3" type="ORF">CROQUDRAFT_89127</name>
</gene>
<feature type="compositionally biased region" description="Basic and acidic residues" evidence="1">
    <location>
        <begin position="82"/>
        <end position="95"/>
    </location>
</feature>
<dbReference type="Pfam" id="PF10354">
    <property type="entry name" value="BMT5-like"/>
    <property type="match status" value="1"/>
</dbReference>
<feature type="compositionally biased region" description="Polar residues" evidence="1">
    <location>
        <begin position="105"/>
        <end position="120"/>
    </location>
</feature>
<dbReference type="GO" id="GO:0070042">
    <property type="term" value="F:rRNA (uridine-N3-)-methyltransferase activity"/>
    <property type="evidence" value="ECO:0007669"/>
    <property type="project" value="InterPro"/>
</dbReference>
<name>A0A9P6NSN2_9BASI</name>
<feature type="compositionally biased region" description="Polar residues" evidence="1">
    <location>
        <begin position="67"/>
        <end position="80"/>
    </location>
</feature>